<feature type="transmembrane region" description="Helical" evidence="1">
    <location>
        <begin position="34"/>
        <end position="51"/>
    </location>
</feature>
<reference evidence="3" key="1">
    <citation type="journal article" date="2014" name="Int. J. Syst. Evol. Microbiol.">
        <title>Complete genome sequence of Corynebacterium casei LMG S-19264T (=DSM 44701T), isolated from a smear-ripened cheese.</title>
        <authorList>
            <consortium name="US DOE Joint Genome Institute (JGI-PGF)"/>
            <person name="Walter F."/>
            <person name="Albersmeier A."/>
            <person name="Kalinowski J."/>
            <person name="Ruckert C."/>
        </authorList>
    </citation>
    <scope>NUCLEOTIDE SEQUENCE</scope>
    <source>
        <strain evidence="3">CGMCC 1.12924</strain>
    </source>
</reference>
<feature type="transmembrane region" description="Helical" evidence="1">
    <location>
        <begin position="94"/>
        <end position="112"/>
    </location>
</feature>
<dbReference type="RefSeq" id="WP_188440752.1">
    <property type="nucleotide sequence ID" value="NZ_BMGK01000004.1"/>
</dbReference>
<dbReference type="PANTHER" id="PTHR34978">
    <property type="entry name" value="POSSIBLE SENSOR-TRANSDUCER PROTEIN BLAR"/>
    <property type="match status" value="1"/>
</dbReference>
<reference evidence="3" key="2">
    <citation type="submission" date="2020-09" db="EMBL/GenBank/DDBJ databases">
        <authorList>
            <person name="Sun Q."/>
            <person name="Zhou Y."/>
        </authorList>
    </citation>
    <scope>NUCLEOTIDE SEQUENCE</scope>
    <source>
        <strain evidence="3">CGMCC 1.12924</strain>
    </source>
</reference>
<proteinExistence type="predicted"/>
<comment type="caution">
    <text evidence="3">The sequence shown here is derived from an EMBL/GenBank/DDBJ whole genome shotgun (WGS) entry which is preliminary data.</text>
</comment>
<dbReference type="EMBL" id="BMGK01000004">
    <property type="protein sequence ID" value="GGD90562.1"/>
    <property type="molecule type" value="Genomic_DNA"/>
</dbReference>
<feature type="transmembrane region" description="Helical" evidence="1">
    <location>
        <begin position="264"/>
        <end position="282"/>
    </location>
</feature>
<evidence type="ECO:0000313" key="3">
    <source>
        <dbReference type="EMBL" id="GGD90562.1"/>
    </source>
</evidence>
<keyword evidence="4" id="KW-1185">Reference proteome</keyword>
<dbReference type="InterPro" id="IPR008756">
    <property type="entry name" value="Peptidase_M56"/>
</dbReference>
<protein>
    <submittedName>
        <fullName evidence="3">Cell envelope biogenesis protein TonB</fullName>
    </submittedName>
</protein>
<evidence type="ECO:0000313" key="4">
    <source>
        <dbReference type="Proteomes" id="UP000652231"/>
    </source>
</evidence>
<name>A0A8J2Y9T2_9FLAO</name>
<feature type="transmembrane region" description="Helical" evidence="1">
    <location>
        <begin position="6"/>
        <end position="22"/>
    </location>
</feature>
<organism evidence="3 4">
    <name type="scientific">Planktosalinus lacus</name>
    <dbReference type="NCBI Taxonomy" id="1526573"/>
    <lineage>
        <taxon>Bacteria</taxon>
        <taxon>Pseudomonadati</taxon>
        <taxon>Bacteroidota</taxon>
        <taxon>Flavobacteriia</taxon>
        <taxon>Flavobacteriales</taxon>
        <taxon>Flavobacteriaceae</taxon>
        <taxon>Planktosalinus</taxon>
    </lineage>
</organism>
<keyword evidence="1" id="KW-0472">Membrane</keyword>
<sequence length="432" mass="49259">MTTYILQTIAFQLVFLILYEVLLKKETFFQWNRVYLLGTPIIALLLPFIKIEALQTAVPQNLIVSLPEITIGTAINAIHNNPLVTSAAPSTIEIILLTGIVISTLLFVWKLFKIRQLKRKGKQETLENTTIVHVPNSTDAFSFAGTIFLGESLNQKNKKYILAHERVHVKQKHYVDLLYFELLRIVFWFNPLVYLYQKRIATVHEYIADAEVLSQTEKTSYYQNLLSEVFQTHTVSFINTFFNPSLIKKRIVMLHKTKSRKIQLFKFALLLPLLTLFVAISSCEQSQTDNSQNDGLQTIVEIEQVEDGKDYPLDVPFAIIDQAPIYPGCENLSTNEELKECFSDKITKLISENFDTSVAKDSGLNGKQRISVQFTINQEGELSNVVARAPYEPFVQEAIRVMNLIPLLTPGKHEDKSVSVLYSVPIIFEIPK</sequence>
<dbReference type="Proteomes" id="UP000652231">
    <property type="component" value="Unassembled WGS sequence"/>
</dbReference>
<gene>
    <name evidence="3" type="ORF">GCM10011312_13090</name>
</gene>
<keyword evidence="1" id="KW-1133">Transmembrane helix</keyword>
<dbReference type="Gene3D" id="3.30.1150.10">
    <property type="match status" value="1"/>
</dbReference>
<dbReference type="Pfam" id="PF05569">
    <property type="entry name" value="Peptidase_M56"/>
    <property type="match status" value="1"/>
</dbReference>
<dbReference type="PANTHER" id="PTHR34978:SF3">
    <property type="entry name" value="SLR0241 PROTEIN"/>
    <property type="match status" value="1"/>
</dbReference>
<accession>A0A8J2Y9T2</accession>
<feature type="domain" description="Peptidase M56" evidence="2">
    <location>
        <begin position="151"/>
        <end position="254"/>
    </location>
</feature>
<dbReference type="InterPro" id="IPR052173">
    <property type="entry name" value="Beta-lactam_resp_regulator"/>
</dbReference>
<keyword evidence="1" id="KW-0812">Transmembrane</keyword>
<evidence type="ECO:0000256" key="1">
    <source>
        <dbReference type="SAM" id="Phobius"/>
    </source>
</evidence>
<dbReference type="AlphaFoldDB" id="A0A8J2Y9T2"/>
<evidence type="ECO:0000259" key="2">
    <source>
        <dbReference type="Pfam" id="PF05569"/>
    </source>
</evidence>
<dbReference type="CDD" id="cd07341">
    <property type="entry name" value="M56_BlaR1_MecR1_like"/>
    <property type="match status" value="1"/>
</dbReference>